<evidence type="ECO:0000256" key="1">
    <source>
        <dbReference type="SAM" id="Phobius"/>
    </source>
</evidence>
<sequence length="179" mass="20650">MDIVSLKATIASFMDFAEYFSLPDYLILTSGFLVLLLLLLLFVALRSYFIVAFVVFLVGLILFFLSPLVYQVLMTNVIRKVEITLKFNQKMYYDDSYFVEGSLVNKGIIKFRGCVISVNFVPKGIKKLQALRYEIKPIYKHLQVYENPLNVDEKLDFKILIPSPNPEVLYSLNTRGSCY</sequence>
<dbReference type="InterPro" id="IPR013417">
    <property type="entry name" value="CHP02588"/>
</dbReference>
<accession>A0A2U8FG26</accession>
<evidence type="ECO:0008006" key="4">
    <source>
        <dbReference type="Google" id="ProtNLM"/>
    </source>
</evidence>
<gene>
    <name evidence="2" type="ORF">CDV25_09785</name>
</gene>
<feature type="transmembrane region" description="Helical" evidence="1">
    <location>
        <begin position="50"/>
        <end position="70"/>
    </location>
</feature>
<organism evidence="2 3">
    <name type="scientific">Helicobacter apodemus</name>
    <dbReference type="NCBI Taxonomy" id="135569"/>
    <lineage>
        <taxon>Bacteria</taxon>
        <taxon>Pseudomonadati</taxon>
        <taxon>Campylobacterota</taxon>
        <taxon>Epsilonproteobacteria</taxon>
        <taxon>Campylobacterales</taxon>
        <taxon>Helicobacteraceae</taxon>
        <taxon>Helicobacter</taxon>
    </lineage>
</organism>
<name>A0A2U8FG26_9HELI</name>
<evidence type="ECO:0000313" key="2">
    <source>
        <dbReference type="EMBL" id="AWI35018.1"/>
    </source>
</evidence>
<proteinExistence type="predicted"/>
<protein>
    <recommendedName>
        <fullName evidence="4">DUF2393 domain-containing protein</fullName>
    </recommendedName>
</protein>
<dbReference type="OrthoDB" id="5323354at2"/>
<dbReference type="AlphaFoldDB" id="A0A2U8FG26"/>
<dbReference type="Proteomes" id="UP000244890">
    <property type="component" value="Chromosome"/>
</dbReference>
<feature type="transmembrane region" description="Helical" evidence="1">
    <location>
        <begin position="25"/>
        <end position="43"/>
    </location>
</feature>
<reference evidence="2 3" key="1">
    <citation type="submission" date="2017-06" db="EMBL/GenBank/DDBJ databases">
        <title>Complete genome of Helicobacter apodemus.</title>
        <authorList>
            <person name="Cho S."/>
        </authorList>
    </citation>
    <scope>NUCLEOTIDE SEQUENCE [LARGE SCALE GENOMIC DNA]</scope>
    <source>
        <strain evidence="3">SNUVETPUB-15-01</strain>
    </source>
</reference>
<dbReference type="Pfam" id="PF09624">
    <property type="entry name" value="DUF2393"/>
    <property type="match status" value="1"/>
</dbReference>
<dbReference type="EMBL" id="CP021886">
    <property type="protein sequence ID" value="AWI35018.1"/>
    <property type="molecule type" value="Genomic_DNA"/>
</dbReference>
<dbReference type="RefSeq" id="WP_108911773.1">
    <property type="nucleotide sequence ID" value="NZ_CP021886.1"/>
</dbReference>
<keyword evidence="1" id="KW-0472">Membrane</keyword>
<dbReference type="KEGG" id="had:CDV25_09785"/>
<keyword evidence="1" id="KW-1133">Transmembrane helix</keyword>
<keyword evidence="1" id="KW-0812">Transmembrane</keyword>
<evidence type="ECO:0000313" key="3">
    <source>
        <dbReference type="Proteomes" id="UP000244890"/>
    </source>
</evidence>